<organism evidence="6 8">
    <name type="scientific">Acetobacterium wieringae</name>
    <dbReference type="NCBI Taxonomy" id="52694"/>
    <lineage>
        <taxon>Bacteria</taxon>
        <taxon>Bacillati</taxon>
        <taxon>Bacillota</taxon>
        <taxon>Clostridia</taxon>
        <taxon>Eubacteriales</taxon>
        <taxon>Eubacteriaceae</taxon>
        <taxon>Acetobacterium</taxon>
    </lineage>
</organism>
<dbReference type="Proteomes" id="UP000322619">
    <property type="component" value="Unassembled WGS sequence"/>
</dbReference>
<dbReference type="Proteomes" id="UP000176244">
    <property type="component" value="Unassembled WGS sequence"/>
</dbReference>
<evidence type="ECO:0000256" key="1">
    <source>
        <dbReference type="ARBA" id="ARBA00022485"/>
    </source>
</evidence>
<dbReference type="InterPro" id="IPR007202">
    <property type="entry name" value="4Fe-4S_dom"/>
</dbReference>
<evidence type="ECO:0000256" key="4">
    <source>
        <dbReference type="ARBA" id="ARBA00023014"/>
    </source>
</evidence>
<gene>
    <name evidence="6" type="ORF">ACWI_17010</name>
    <name evidence="7" type="ORF">FXB42_12840</name>
</gene>
<sequence>MTDQKISAFDIYEYLPHTNCKNCGENNCMAFAEKLLQGKKNIGGCSALRGDQYEKNRQEIQTLIDVTRD</sequence>
<evidence type="ECO:0000256" key="3">
    <source>
        <dbReference type="ARBA" id="ARBA00023004"/>
    </source>
</evidence>
<dbReference type="PROSITE" id="PS51656">
    <property type="entry name" value="4FE4S"/>
    <property type="match status" value="1"/>
</dbReference>
<dbReference type="RefSeq" id="WP_070370994.1">
    <property type="nucleotide sequence ID" value="NZ_JBCFAW010000002.1"/>
</dbReference>
<dbReference type="EMBL" id="VSLA01000026">
    <property type="protein sequence ID" value="TYC84213.1"/>
    <property type="molecule type" value="Genomic_DNA"/>
</dbReference>
<comment type="caution">
    <text evidence="6">The sequence shown here is derived from an EMBL/GenBank/DDBJ whole genome shotgun (WGS) entry which is preliminary data.</text>
</comment>
<dbReference type="OrthoDB" id="9793312at2"/>
<dbReference type="AlphaFoldDB" id="A0A1F2PJ96"/>
<dbReference type="STRING" id="52694.ACWI_17010"/>
<protein>
    <submittedName>
        <fullName evidence="6">Acetyl-CoA decarbonylase/synthase complex subunit gamma</fullName>
    </submittedName>
</protein>
<dbReference type="InterPro" id="IPR011005">
    <property type="entry name" value="Dihydropteroate_synth-like_sf"/>
</dbReference>
<dbReference type="PANTHER" id="PTHR36214">
    <property type="match status" value="1"/>
</dbReference>
<keyword evidence="4" id="KW-0411">Iron-sulfur</keyword>
<evidence type="ECO:0000313" key="6">
    <source>
        <dbReference type="EMBL" id="OFV71115.1"/>
    </source>
</evidence>
<dbReference type="InterPro" id="IPR051069">
    <property type="entry name" value="ACDS_complex_subunit"/>
</dbReference>
<evidence type="ECO:0000313" key="9">
    <source>
        <dbReference type="Proteomes" id="UP000322619"/>
    </source>
</evidence>
<reference evidence="7 9" key="2">
    <citation type="submission" date="2019-08" db="EMBL/GenBank/DDBJ databases">
        <title>Isolation and enrichment of carboxydotrophic bacteria from anaerobic sludge for the production of bio-based chemicals from syngas.</title>
        <authorList>
            <person name="Antares A.L."/>
            <person name="Moreira J."/>
            <person name="Diender M."/>
            <person name="Parshina S.N."/>
            <person name="Stams A.J.M."/>
            <person name="Alves M."/>
            <person name="Alves J.I."/>
            <person name="Sousa D.Z."/>
        </authorList>
    </citation>
    <scope>NUCLEOTIDE SEQUENCE [LARGE SCALE GENOMIC DNA]</scope>
    <source>
        <strain evidence="7 9">JM</strain>
    </source>
</reference>
<dbReference type="EMBL" id="LKEU01000027">
    <property type="protein sequence ID" value="OFV71115.1"/>
    <property type="molecule type" value="Genomic_DNA"/>
</dbReference>
<keyword evidence="2" id="KW-0479">Metal-binding</keyword>
<dbReference type="PANTHER" id="PTHR36214:SF3">
    <property type="entry name" value="ACETYL-COA DECARBONYLASE_SYNTHASE COMPLEX SUBUNIT GAMMA"/>
    <property type="match status" value="1"/>
</dbReference>
<evidence type="ECO:0000313" key="8">
    <source>
        <dbReference type="Proteomes" id="UP000176244"/>
    </source>
</evidence>
<feature type="domain" description="4Fe-4S" evidence="5">
    <location>
        <begin position="1"/>
        <end position="62"/>
    </location>
</feature>
<dbReference type="GO" id="GO:0051539">
    <property type="term" value="F:4 iron, 4 sulfur cluster binding"/>
    <property type="evidence" value="ECO:0007669"/>
    <property type="project" value="UniProtKB-KW"/>
</dbReference>
<keyword evidence="3" id="KW-0408">Iron</keyword>
<evidence type="ECO:0000313" key="7">
    <source>
        <dbReference type="EMBL" id="TYC84213.1"/>
    </source>
</evidence>
<evidence type="ECO:0000256" key="2">
    <source>
        <dbReference type="ARBA" id="ARBA00022723"/>
    </source>
</evidence>
<accession>A0A1F2PJ96</accession>
<reference evidence="6 8" key="1">
    <citation type="submission" date="2015-09" db="EMBL/GenBank/DDBJ databases">
        <title>Genome sequence of Acetobacterium wieringae DSM 1911.</title>
        <authorList>
            <person name="Poehlein A."/>
            <person name="Bengelsdorf F.R."/>
            <person name="Schiel-Bengelsdorf B."/>
            <person name="Duerre P."/>
            <person name="Daniel R."/>
        </authorList>
    </citation>
    <scope>NUCLEOTIDE SEQUENCE [LARGE SCALE GENOMIC DNA]</scope>
    <source>
        <strain evidence="6 8">DSM 1911</strain>
    </source>
</reference>
<keyword evidence="1" id="KW-0004">4Fe-4S</keyword>
<dbReference type="Gene3D" id="3.20.20.20">
    <property type="entry name" value="Dihydropteroate synthase-like"/>
    <property type="match status" value="1"/>
</dbReference>
<dbReference type="Pfam" id="PF04060">
    <property type="entry name" value="FeS"/>
    <property type="match status" value="1"/>
</dbReference>
<proteinExistence type="predicted"/>
<evidence type="ECO:0000259" key="5">
    <source>
        <dbReference type="PROSITE" id="PS51656"/>
    </source>
</evidence>
<name>A0A1F2PJ96_9FIRM</name>
<dbReference type="GO" id="GO:0046872">
    <property type="term" value="F:metal ion binding"/>
    <property type="evidence" value="ECO:0007669"/>
    <property type="project" value="UniProtKB-KW"/>
</dbReference>